<evidence type="ECO:0000313" key="3">
    <source>
        <dbReference type="Proteomes" id="UP001219934"/>
    </source>
</evidence>
<accession>A0AAD6FFI6</accession>
<keyword evidence="3" id="KW-1185">Reference proteome</keyword>
<dbReference type="AlphaFoldDB" id="A0AAD6FFI6"/>
<dbReference type="Proteomes" id="UP001219934">
    <property type="component" value="Unassembled WGS sequence"/>
</dbReference>
<organism evidence="2 3">
    <name type="scientific">Pogonophryne albipinna</name>
    <dbReference type="NCBI Taxonomy" id="1090488"/>
    <lineage>
        <taxon>Eukaryota</taxon>
        <taxon>Metazoa</taxon>
        <taxon>Chordata</taxon>
        <taxon>Craniata</taxon>
        <taxon>Vertebrata</taxon>
        <taxon>Euteleostomi</taxon>
        <taxon>Actinopterygii</taxon>
        <taxon>Neopterygii</taxon>
        <taxon>Teleostei</taxon>
        <taxon>Neoteleostei</taxon>
        <taxon>Acanthomorphata</taxon>
        <taxon>Eupercaria</taxon>
        <taxon>Perciformes</taxon>
        <taxon>Notothenioidei</taxon>
        <taxon>Pogonophryne</taxon>
    </lineage>
</organism>
<reference evidence="2" key="1">
    <citation type="submission" date="2022-11" db="EMBL/GenBank/DDBJ databases">
        <title>Chromosome-level genome of Pogonophryne albipinna.</title>
        <authorList>
            <person name="Jo E."/>
        </authorList>
    </citation>
    <scope>NUCLEOTIDE SEQUENCE</scope>
    <source>
        <strain evidence="2">SGF0006</strain>
        <tissue evidence="2">Muscle</tissue>
    </source>
</reference>
<feature type="non-terminal residue" evidence="2">
    <location>
        <position position="1"/>
    </location>
</feature>
<comment type="caution">
    <text evidence="2">The sequence shown here is derived from an EMBL/GenBank/DDBJ whole genome shotgun (WGS) entry which is preliminary data.</text>
</comment>
<gene>
    <name evidence="2" type="ORF">JOQ06_010234</name>
</gene>
<evidence type="ECO:0000313" key="2">
    <source>
        <dbReference type="EMBL" id="KAJ4931794.1"/>
    </source>
</evidence>
<feature type="region of interest" description="Disordered" evidence="1">
    <location>
        <begin position="1"/>
        <end position="22"/>
    </location>
</feature>
<sequence length="141" mass="15350">MEQVLSVEPGTPQGCSPSSPPPRYIPYCGTMRLQRSPGRAQLPSGAKSCKVLTVTLGVEWYRRLIERRHLNAGGVHFYSGMGESARDSFSNLECSPTTHPDRCVTTSQRSSSADLLNGGLPFSNTGPQIDFALSQMREPAH</sequence>
<dbReference type="EMBL" id="JAPTMU010000014">
    <property type="protein sequence ID" value="KAJ4931794.1"/>
    <property type="molecule type" value="Genomic_DNA"/>
</dbReference>
<protein>
    <submittedName>
        <fullName evidence="2">Uncharacterized protein</fullName>
    </submittedName>
</protein>
<name>A0AAD6FFI6_9TELE</name>
<evidence type="ECO:0000256" key="1">
    <source>
        <dbReference type="SAM" id="MobiDB-lite"/>
    </source>
</evidence>
<proteinExistence type="predicted"/>